<evidence type="ECO:0000313" key="2">
    <source>
        <dbReference type="Proteomes" id="UP000799755"/>
    </source>
</evidence>
<reference evidence="1" key="1">
    <citation type="journal article" date="2020" name="Stud. Mycol.">
        <title>101 Dothideomycetes genomes: a test case for predicting lifestyles and emergence of pathogens.</title>
        <authorList>
            <person name="Haridas S."/>
            <person name="Albert R."/>
            <person name="Binder M."/>
            <person name="Bloem J."/>
            <person name="Labutti K."/>
            <person name="Salamov A."/>
            <person name="Andreopoulos B."/>
            <person name="Baker S."/>
            <person name="Barry K."/>
            <person name="Bills G."/>
            <person name="Bluhm B."/>
            <person name="Cannon C."/>
            <person name="Castanera R."/>
            <person name="Culley D."/>
            <person name="Daum C."/>
            <person name="Ezra D."/>
            <person name="Gonzalez J."/>
            <person name="Henrissat B."/>
            <person name="Kuo A."/>
            <person name="Liang C."/>
            <person name="Lipzen A."/>
            <person name="Lutzoni F."/>
            <person name="Magnuson J."/>
            <person name="Mondo S."/>
            <person name="Nolan M."/>
            <person name="Ohm R."/>
            <person name="Pangilinan J."/>
            <person name="Park H.-J."/>
            <person name="Ramirez L."/>
            <person name="Alfaro M."/>
            <person name="Sun H."/>
            <person name="Tritt A."/>
            <person name="Yoshinaga Y."/>
            <person name="Zwiers L.-H."/>
            <person name="Turgeon B."/>
            <person name="Goodwin S."/>
            <person name="Spatafora J."/>
            <person name="Crous P."/>
            <person name="Grigoriev I."/>
        </authorList>
    </citation>
    <scope>NUCLEOTIDE SEQUENCE</scope>
    <source>
        <strain evidence="1">ATCC 200398</strain>
    </source>
</reference>
<evidence type="ECO:0000313" key="1">
    <source>
        <dbReference type="EMBL" id="KAF2470760.1"/>
    </source>
</evidence>
<name>A0ACB6QV35_9PLEO</name>
<comment type="caution">
    <text evidence="1">The sequence shown here is derived from an EMBL/GenBank/DDBJ whole genome shotgun (WGS) entry which is preliminary data.</text>
</comment>
<protein>
    <submittedName>
        <fullName evidence="1">Phthiocerol synthesis polyketide synthase type I PpsA</fullName>
    </submittedName>
</protein>
<dbReference type="EMBL" id="MU003507">
    <property type="protein sequence ID" value="KAF2470760.1"/>
    <property type="molecule type" value="Genomic_DNA"/>
</dbReference>
<accession>A0ACB6QV35</accession>
<dbReference type="Proteomes" id="UP000799755">
    <property type="component" value="Unassembled WGS sequence"/>
</dbReference>
<gene>
    <name evidence="1" type="ORF">BDR25DRAFT_369219</name>
</gene>
<proteinExistence type="predicted"/>
<organism evidence="1 2">
    <name type="scientific">Lindgomyces ingoldianus</name>
    <dbReference type="NCBI Taxonomy" id="673940"/>
    <lineage>
        <taxon>Eukaryota</taxon>
        <taxon>Fungi</taxon>
        <taxon>Dikarya</taxon>
        <taxon>Ascomycota</taxon>
        <taxon>Pezizomycotina</taxon>
        <taxon>Dothideomycetes</taxon>
        <taxon>Pleosporomycetidae</taxon>
        <taxon>Pleosporales</taxon>
        <taxon>Lindgomycetaceae</taxon>
        <taxon>Lindgomyces</taxon>
    </lineage>
</organism>
<keyword evidence="2" id="KW-1185">Reference proteome</keyword>
<sequence>MPSILVFGPQTELPSKETLAQLRQELCERPELYSLHQAIKELPKFWQTLTAFDESLTNVPGSKYLGDLQRCAIAVSASKTEADIAAWAVVSLRLAVCIGAYVDQNGAYAEPKSCAAGLTVRWKDGHINGKKEVIDLVQASPSAYISSINDNACVTITVNAHSLTDLTEKFHAKGMRVKPTHVQGRFHSTIYSSAVGRLMDFFLHHPELQLPDVAKMRAPVRSTVTGDIINDGSFLQPQARISEYPAHSIAIVGMAGRFPGADSLDELWDLLRSGKSMVKRAPSDRLGLSGLECSKAGKEWWGNFLRNPDAFDHKFFKKSSREAVAWDPQQRILLEVVYEALESAGYFSPSSKSEPNDYGCYIGAIMNNYYDNVSCNPPTAYATNLNAAGFLSPSGQCKPFDASADGYCRGEGVSVVVLKPLATALEENHNILGVIVGSAVNQNPNHSHITVPNSGAQSSLYRKVMSFAGVEPEAVSYVEAHGTGTSVGDPVECQSIREAFGGPLRDKTLYFSSIKGNIGHTEATAGVSGLVKVLLMMQHGKIPPQASYNSLNPKIPALEPDRMEIPRSLLPWTSSSRLASDRANRTLPHVLSTAVTDLHDVERKLTAAVAGTTTIKVADPKPIILVFGGQESDFIGLSEEVYHSSALFSYHLDACNEVLLSHGNDGLYPAIFQRSRIADLVTLHTALFSVQYASAKSWIDCGLEVGAVIGHSFGQLTALCISGVLSLPDALKLVAGRATIMLRFWGDEPGSMLYLHTVRQKVVEMLDMLSAISSDEYAEVACYNGPKSHVVVGSTSAIGALEKIIANSPSFRNSVRTERLKVTHGFHSKFTEPLLPYITALARELTWMRPTIHLETCDDTYTVADPDFHAIAEHTRRPVFFQQAVERLRERYSQSTWLEAGQVTQGHLFLSPQLTMSNAQDSLTDVTIDLWKAGYSKSQYRFLSLPPYQFEKSRHWLQFKDRSAEKKSTDIVEGKPDDELLAFLRFRDVNRTEAIFRISSSSDRFKAILSGHIMAGQRLAPASLYFEVAARAALFLVSDKEAVTYVPTVENLHINSPIGQDTTKEILLYVKRIDDMRPFWSFSITVGTLPTAMGHAVETFVQSTGTVYLRKRGDSRQAQKFKRFESLTGFRRYQEIISHPEAETMQGNHIYRAFSPIVQYSKSFQGIKSVACVGMEAAGKVSIHLDSNDPADQRLTDTPMMDSFMQLAGMLVNYFNNSSLEDFRVCFQIEHIEIGGQFTPDAKNWIVYSNMTEEDDEEASSDAYVFEAESKKMVMAAFGFRFSRIPRSLLARLLRGEPVEGAARPPVDAGEQLTTEARTLSTKKPSSARRELLRILHDVTDIPLEKLTDESTLEDLGIDSLGATEVLNDIRAGLDLSIDLSTFLFFPNIQAIAAYIDETLGLSSEDSHADQLRTNFSQKDVLTPNGDGGDIDSVSTKSTTRVIISAYDAFRDMRFGYGQIAALTGDLDFWSLKARLVLAYVVEAYAELGWDVNRLEPGDAVPEIQALLMHRQLVRQFYCVLEDGNLIEATKDGFVRTSTPVDTTPADEIFEKIYALYPRHASVHKLIKVVGSEMAACLRGDKNGLQLVFGNKENKRTLEDIYENWPLLRTPTILLGDFLLKAFKNCSGSGEFRILEVGAGTGGTTRYIVDHLRHHGIPFEYNFTDISASPVAAARKSFAGIDCMSFEVLDIEKRPVKEREEYFHVIIATNCIHATRNLEVSLLNVRKMIHKDRVLSLIKMTRNMSFFF</sequence>